<evidence type="ECO:0000313" key="7">
    <source>
        <dbReference type="Proteomes" id="UP000295525"/>
    </source>
</evidence>
<evidence type="ECO:0000256" key="2">
    <source>
        <dbReference type="ARBA" id="ARBA00010742"/>
    </source>
</evidence>
<feature type="chain" id="PRO_5020269651" evidence="4">
    <location>
        <begin position="23"/>
        <end position="353"/>
    </location>
</feature>
<comment type="subcellular location">
    <subcellularLocation>
        <location evidence="1">Periplasm</location>
    </subcellularLocation>
</comment>
<feature type="signal peptide" evidence="4">
    <location>
        <begin position="1"/>
        <end position="22"/>
    </location>
</feature>
<gene>
    <name evidence="6" type="ORF">EDC26_11673</name>
</gene>
<evidence type="ECO:0000256" key="4">
    <source>
        <dbReference type="SAM" id="SignalP"/>
    </source>
</evidence>
<dbReference type="Pfam" id="PF09084">
    <property type="entry name" value="NMT1"/>
    <property type="match status" value="1"/>
</dbReference>
<dbReference type="GO" id="GO:0042597">
    <property type="term" value="C:periplasmic space"/>
    <property type="evidence" value="ECO:0007669"/>
    <property type="project" value="UniProtKB-SubCell"/>
</dbReference>
<dbReference type="AlphaFoldDB" id="A0A4R3LTB3"/>
<accession>A0A4R3LTB3</accession>
<evidence type="ECO:0000313" key="6">
    <source>
        <dbReference type="EMBL" id="TCT03106.1"/>
    </source>
</evidence>
<reference evidence="6 7" key="1">
    <citation type="submission" date="2019-03" db="EMBL/GenBank/DDBJ databases">
        <title>Genomic Encyclopedia of Type Strains, Phase IV (KMG-IV): sequencing the most valuable type-strain genomes for metagenomic binning, comparative biology and taxonomic classification.</title>
        <authorList>
            <person name="Goeker M."/>
        </authorList>
    </citation>
    <scope>NUCLEOTIDE SEQUENCE [LARGE SCALE GENOMIC DNA]</scope>
    <source>
        <strain evidence="6 7">DSM 24591</strain>
    </source>
</reference>
<evidence type="ECO:0000256" key="1">
    <source>
        <dbReference type="ARBA" id="ARBA00004418"/>
    </source>
</evidence>
<comment type="caution">
    <text evidence="6">The sequence shown here is derived from an EMBL/GenBank/DDBJ whole genome shotgun (WGS) entry which is preliminary data.</text>
</comment>
<keyword evidence="7" id="KW-1185">Reference proteome</keyword>
<dbReference type="Proteomes" id="UP000295525">
    <property type="component" value="Unassembled WGS sequence"/>
</dbReference>
<dbReference type="PANTHER" id="PTHR30024">
    <property type="entry name" value="ALIPHATIC SULFONATES-BINDING PROTEIN-RELATED"/>
    <property type="match status" value="1"/>
</dbReference>
<dbReference type="PANTHER" id="PTHR30024:SF47">
    <property type="entry name" value="TAURINE-BINDING PERIPLASMIC PROTEIN"/>
    <property type="match status" value="1"/>
</dbReference>
<dbReference type="Gene3D" id="3.40.190.10">
    <property type="entry name" value="Periplasmic binding protein-like II"/>
    <property type="match status" value="2"/>
</dbReference>
<dbReference type="InterPro" id="IPR015168">
    <property type="entry name" value="SsuA/THI5"/>
</dbReference>
<evidence type="ECO:0000256" key="3">
    <source>
        <dbReference type="ARBA" id="ARBA00022729"/>
    </source>
</evidence>
<evidence type="ECO:0000259" key="5">
    <source>
        <dbReference type="Pfam" id="PF09084"/>
    </source>
</evidence>
<keyword evidence="3 4" id="KW-0732">Signal</keyword>
<comment type="similarity">
    <text evidence="2">Belongs to the bacterial solute-binding protein SsuA/TauA family.</text>
</comment>
<name>A0A4R3LTB3_9BURK</name>
<dbReference type="OrthoDB" id="8884165at2"/>
<dbReference type="SUPFAM" id="SSF53850">
    <property type="entry name" value="Periplasmic binding protein-like II"/>
    <property type="match status" value="1"/>
</dbReference>
<sequence length="353" mass="38185">MNKIIHWVIAVFLTLTSLSVSAKDLQEVRIGSQPALFSTLPFLVAEEKGWWKDVGLKVTITNFPAGAPQIAASRSWDVGIVGSVPAVLGAARFGLHTIALAEDQSAVNALYVHGPDSDNYIRDPATIKGKTIYLTGNSTGDLAARYCLKKFGLTKDDTTIRSMDQAQIVSAMSSGSVEIGALWAPNTYTVEEKAGAKLLCSGKDAGVLIPGNVVVRAEWGNAHPHRVAAFLAVYLRAQRWLEANRKDALVLMKKYYAAGGVTISEAAMNKEFDRRPTFNLVQQLALFSRGSQPSRVDTIMNIIASFSKEVGSLRADEPLPDPKSYITDKYLKLVNGDPKLKSFADLNGSGKGQ</sequence>
<dbReference type="RefSeq" id="WP_132584701.1">
    <property type="nucleotide sequence ID" value="NZ_SMAJ01000016.1"/>
</dbReference>
<organism evidence="6 7">
    <name type="scientific">Paralcaligenes ureilyticus</name>
    <dbReference type="NCBI Taxonomy" id="627131"/>
    <lineage>
        <taxon>Bacteria</taxon>
        <taxon>Pseudomonadati</taxon>
        <taxon>Pseudomonadota</taxon>
        <taxon>Betaproteobacteria</taxon>
        <taxon>Burkholderiales</taxon>
        <taxon>Alcaligenaceae</taxon>
        <taxon>Paralcaligenes</taxon>
    </lineage>
</organism>
<protein>
    <submittedName>
        <fullName evidence="6">NitT/TauT family transport system substrate-binding protein</fullName>
    </submittedName>
</protein>
<dbReference type="EMBL" id="SMAJ01000016">
    <property type="protein sequence ID" value="TCT03106.1"/>
    <property type="molecule type" value="Genomic_DNA"/>
</dbReference>
<feature type="domain" description="SsuA/THI5-like" evidence="5">
    <location>
        <begin position="40"/>
        <end position="244"/>
    </location>
</feature>
<proteinExistence type="inferred from homology"/>